<organism evidence="1 2">
    <name type="scientific">Campylobacter peloridis</name>
    <dbReference type="NCBI Taxonomy" id="488546"/>
    <lineage>
        <taxon>Bacteria</taxon>
        <taxon>Pseudomonadati</taxon>
        <taxon>Campylobacterota</taxon>
        <taxon>Epsilonproteobacteria</taxon>
        <taxon>Campylobacterales</taxon>
        <taxon>Campylobacteraceae</taxon>
        <taxon>Campylobacter</taxon>
    </lineage>
</organism>
<accession>A0ABX6TU50</accession>
<evidence type="ECO:0000313" key="1">
    <source>
        <dbReference type="EMBL" id="QOQ88704.1"/>
    </source>
</evidence>
<sequence length="46" mass="5513">MPSIFNLAFLQANFIPLILEIFNQIQTFFMYDMANFLILLHKVDYL</sequence>
<proteinExistence type="predicted"/>
<name>A0ABX6TU50_9BACT</name>
<reference evidence="1 2" key="1">
    <citation type="submission" date="2020-10" db="EMBL/GenBank/DDBJ databases">
        <title>Campylobacter and Helicobacter PacBio genomes.</title>
        <authorList>
            <person name="Lane C."/>
        </authorList>
    </citation>
    <scope>NUCLEOTIDE SEQUENCE [LARGE SCALE GENOMIC DNA]</scope>
    <source>
        <strain evidence="1 2">2016D-0074</strain>
    </source>
</reference>
<dbReference type="RefSeq" id="WP_197556446.1">
    <property type="nucleotide sequence ID" value="NZ_CP063079.1"/>
</dbReference>
<keyword evidence="2" id="KW-1185">Reference proteome</keyword>
<dbReference type="Proteomes" id="UP000595070">
    <property type="component" value="Chromosome"/>
</dbReference>
<protein>
    <submittedName>
        <fullName evidence="1">Uncharacterized protein</fullName>
    </submittedName>
</protein>
<gene>
    <name evidence="1" type="ORF">IMC75_07135</name>
</gene>
<dbReference type="EMBL" id="CP063079">
    <property type="protein sequence ID" value="QOQ88704.1"/>
    <property type="molecule type" value="Genomic_DNA"/>
</dbReference>
<evidence type="ECO:0000313" key="2">
    <source>
        <dbReference type="Proteomes" id="UP000595070"/>
    </source>
</evidence>